<gene>
    <name evidence="2" type="ORF">C7I84_11365</name>
</gene>
<organism evidence="2 3">
    <name type="scientific">Kumtagia ephedrae</name>
    <dbReference type="NCBI Taxonomy" id="2116701"/>
    <lineage>
        <taxon>Bacteria</taxon>
        <taxon>Pseudomonadati</taxon>
        <taxon>Pseudomonadota</taxon>
        <taxon>Alphaproteobacteria</taxon>
        <taxon>Hyphomicrobiales</taxon>
        <taxon>Phyllobacteriaceae</taxon>
        <taxon>Kumtagia</taxon>
    </lineage>
</organism>
<keyword evidence="3" id="KW-1185">Reference proteome</keyword>
<accession>A0A2P7SDH7</accession>
<proteinExistence type="predicted"/>
<sequence>MAADGREVTAITIERGWKLNTMLAKYGTGFKCFAFAPKDPYDFVDMTIAYGHDAGDLIQKVIIIGHGNASGIQIGGHFVELSNFKDYEGHFAKIREVISGESFVYLRGCTVGQNERLLASFARAFGVPTYAGTSAENVLWDFNFGDIMVAYPGGSVSKASRP</sequence>
<dbReference type="RefSeq" id="WP_106772301.1">
    <property type="nucleotide sequence ID" value="NZ_PXYK01000009.1"/>
</dbReference>
<dbReference type="AlphaFoldDB" id="A0A2P7SDH7"/>
<dbReference type="Pfam" id="PF14252">
    <property type="entry name" value="DUF4347"/>
    <property type="match status" value="1"/>
</dbReference>
<evidence type="ECO:0000313" key="2">
    <source>
        <dbReference type="EMBL" id="PSJ60566.1"/>
    </source>
</evidence>
<dbReference type="EMBL" id="PXYK01000009">
    <property type="protein sequence ID" value="PSJ60566.1"/>
    <property type="molecule type" value="Genomic_DNA"/>
</dbReference>
<feature type="domain" description="DUF4347" evidence="1">
    <location>
        <begin position="57"/>
        <end position="126"/>
    </location>
</feature>
<name>A0A2P7SDH7_9HYPH</name>
<evidence type="ECO:0000259" key="1">
    <source>
        <dbReference type="Pfam" id="PF14252"/>
    </source>
</evidence>
<comment type="caution">
    <text evidence="2">The sequence shown here is derived from an EMBL/GenBank/DDBJ whole genome shotgun (WGS) entry which is preliminary data.</text>
</comment>
<reference evidence="2 3" key="1">
    <citation type="submission" date="2018-03" db="EMBL/GenBank/DDBJ databases">
        <title>The draft genome of Mesorhizobium sp. 6GN-30.</title>
        <authorList>
            <person name="Liu L."/>
            <person name="Li L."/>
            <person name="Wang T."/>
            <person name="Zhang X."/>
            <person name="Liang L."/>
        </authorList>
    </citation>
    <scope>NUCLEOTIDE SEQUENCE [LARGE SCALE GENOMIC DNA]</scope>
    <source>
        <strain evidence="2 3">6GN30</strain>
    </source>
</reference>
<evidence type="ECO:0000313" key="3">
    <source>
        <dbReference type="Proteomes" id="UP000241229"/>
    </source>
</evidence>
<dbReference type="InterPro" id="IPR025592">
    <property type="entry name" value="DUF4347"/>
</dbReference>
<protein>
    <recommendedName>
        <fullName evidence="1">DUF4347 domain-containing protein</fullName>
    </recommendedName>
</protein>
<dbReference type="Proteomes" id="UP000241229">
    <property type="component" value="Unassembled WGS sequence"/>
</dbReference>